<evidence type="ECO:0000313" key="4">
    <source>
        <dbReference type="Proteomes" id="UP000709295"/>
    </source>
</evidence>
<accession>A0A8J5J110</accession>
<feature type="region of interest" description="Disordered" evidence="2">
    <location>
        <begin position="1"/>
        <end position="71"/>
    </location>
</feature>
<evidence type="ECO:0000256" key="2">
    <source>
        <dbReference type="SAM" id="MobiDB-lite"/>
    </source>
</evidence>
<feature type="coiled-coil region" evidence="1">
    <location>
        <begin position="477"/>
        <end position="544"/>
    </location>
</feature>
<feature type="compositionally biased region" description="Low complexity" evidence="2">
    <location>
        <begin position="31"/>
        <end position="44"/>
    </location>
</feature>
<feature type="region of interest" description="Disordered" evidence="2">
    <location>
        <begin position="680"/>
        <end position="702"/>
    </location>
</feature>
<feature type="compositionally biased region" description="Basic and acidic residues" evidence="2">
    <location>
        <begin position="45"/>
        <end position="58"/>
    </location>
</feature>
<dbReference type="Proteomes" id="UP000709295">
    <property type="component" value="Unassembled WGS sequence"/>
</dbReference>
<feature type="region of interest" description="Disordered" evidence="2">
    <location>
        <begin position="797"/>
        <end position="816"/>
    </location>
</feature>
<feature type="region of interest" description="Disordered" evidence="2">
    <location>
        <begin position="548"/>
        <end position="570"/>
    </location>
</feature>
<feature type="region of interest" description="Disordered" evidence="2">
    <location>
        <begin position="300"/>
        <end position="373"/>
    </location>
</feature>
<feature type="region of interest" description="Disordered" evidence="2">
    <location>
        <begin position="147"/>
        <end position="174"/>
    </location>
</feature>
<name>A0A8J5J110_9STRA</name>
<feature type="compositionally biased region" description="Basic and acidic residues" evidence="2">
    <location>
        <begin position="300"/>
        <end position="346"/>
    </location>
</feature>
<proteinExistence type="predicted"/>
<feature type="compositionally biased region" description="Basic and acidic residues" evidence="2">
    <location>
        <begin position="421"/>
        <end position="430"/>
    </location>
</feature>
<feature type="compositionally biased region" description="Basic and acidic residues" evidence="2">
    <location>
        <begin position="548"/>
        <end position="559"/>
    </location>
</feature>
<feature type="compositionally biased region" description="Polar residues" evidence="2">
    <location>
        <begin position="680"/>
        <end position="690"/>
    </location>
</feature>
<reference evidence="3" key="1">
    <citation type="submission" date="2021-01" db="EMBL/GenBank/DDBJ databases">
        <title>Phytophthora aleatoria, a newly-described species from Pinus radiata is distinct from Phytophthora cactorum isolates based on comparative genomics.</title>
        <authorList>
            <person name="Mcdougal R."/>
            <person name="Panda P."/>
            <person name="Williams N."/>
            <person name="Studholme D.J."/>
        </authorList>
    </citation>
    <scope>NUCLEOTIDE SEQUENCE</scope>
    <source>
        <strain evidence="3">NZFS 4037</strain>
    </source>
</reference>
<feature type="region of interest" description="Disordered" evidence="2">
    <location>
        <begin position="717"/>
        <end position="772"/>
    </location>
</feature>
<feature type="compositionally biased region" description="Basic and acidic residues" evidence="2">
    <location>
        <begin position="628"/>
        <end position="642"/>
    </location>
</feature>
<evidence type="ECO:0000313" key="3">
    <source>
        <dbReference type="EMBL" id="KAG6950814.1"/>
    </source>
</evidence>
<keyword evidence="4" id="KW-1185">Reference proteome</keyword>
<feature type="region of interest" description="Disordered" evidence="2">
    <location>
        <begin position="832"/>
        <end position="861"/>
    </location>
</feature>
<feature type="compositionally biased region" description="Basic and acidic residues" evidence="2">
    <location>
        <begin position="802"/>
        <end position="816"/>
    </location>
</feature>
<sequence>MQYQTNYPYATASQQYGALSHARDEQRRQQQEYSQALAQQVAQREQQRRCEREMDQPYRRHSGAFPNPPNQNFRQEAFKPAERGILDGLGHNNPQNTRKSFARGQPQLHHRLPGGPESFDYSPANNFPPTHNVPPVQHQPSVNNQAFQSGFGFPGNVHQQHPMPQQSWQQQQPIPVTGTVGPPPFPGPNVHTGWGVQNPQQNSMAISQYWAGQGIPEQAAPPPPAVYAGYGSPQRPSFQTGHPQDDPPNAHNAGRRQRTDIHDGGRGDLEEAERIRRKQQQQHEMQLALKRQIEEKRQQKLEAKRRQEEEDRREMERFEEDQRRQRAEQERLQEEKCRKAELEQQKADQAAAAVAAANQQAKRQHQQKLHAQLNQPQLQHPQPFQQQNFQPPQLQQLERFPNVPLSDRSKNPFANSRAHLFEDPPQRDRMPPNNHFGDSNQNASPIRGATQGYDQTFQQENNVVGQSVDPTELRRQYDDMREELRRQKQLVHQLRQAQAHIQQQQQQHSPMRVESGNIPTLLDLEKLRNELRGELAYREQLHRQELESIKREQQHERSPTHSPRRYLGTKNSLELPVRILSKVECPEASEKRDLPIKRQQALRDKAPLNESLMSLRGESRFVYFDAEARGHPDEESSTDKQDGVSLDEQSESIKVEASLPRRSIQKRVQFSPTRQSIFKQSVVGTRSVSPSREDADTDSDDDAHDFVVAGIISSPSHEQLTSSRSLRTAASSHRYSQLPPALSSSSSPSRVSSKWRLESMGTTDSDDDLDESLDGDQLEALFQRNVRRHEILLGFQSKFQRQPRDSKQQQDSEAPHAKLAWAELHQQLESNRRLSMLTQRRKLSTTSTTSNDSDQEQAIDEEVALVASSKWMPSTVQGTTST</sequence>
<dbReference type="EMBL" id="JAENGY010001262">
    <property type="protein sequence ID" value="KAG6950814.1"/>
    <property type="molecule type" value="Genomic_DNA"/>
</dbReference>
<feature type="compositionally biased region" description="Polar residues" evidence="2">
    <location>
        <begin position="1"/>
        <end position="17"/>
    </location>
</feature>
<feature type="region of interest" description="Disordered" evidence="2">
    <location>
        <begin position="628"/>
        <end position="658"/>
    </location>
</feature>
<organism evidence="3 4">
    <name type="scientific">Phytophthora aleatoria</name>
    <dbReference type="NCBI Taxonomy" id="2496075"/>
    <lineage>
        <taxon>Eukaryota</taxon>
        <taxon>Sar</taxon>
        <taxon>Stramenopiles</taxon>
        <taxon>Oomycota</taxon>
        <taxon>Peronosporomycetes</taxon>
        <taxon>Peronosporales</taxon>
        <taxon>Peronosporaceae</taxon>
        <taxon>Phytophthora</taxon>
    </lineage>
</organism>
<comment type="caution">
    <text evidence="3">The sequence shown here is derived from an EMBL/GenBank/DDBJ whole genome shotgun (WGS) entry which is preliminary data.</text>
</comment>
<feature type="compositionally biased region" description="Basic and acidic residues" evidence="2">
    <location>
        <begin position="21"/>
        <end position="30"/>
    </location>
</feature>
<feature type="region of interest" description="Disordered" evidence="2">
    <location>
        <begin position="421"/>
        <end position="448"/>
    </location>
</feature>
<feature type="region of interest" description="Disordered" evidence="2">
    <location>
        <begin position="214"/>
        <end position="267"/>
    </location>
</feature>
<feature type="compositionally biased region" description="Low complexity" evidence="2">
    <location>
        <begin position="159"/>
        <end position="174"/>
    </location>
</feature>
<feature type="compositionally biased region" description="Basic and acidic residues" evidence="2">
    <location>
        <begin position="257"/>
        <end position="267"/>
    </location>
</feature>
<feature type="compositionally biased region" description="Low complexity" evidence="2">
    <location>
        <begin position="347"/>
        <end position="361"/>
    </location>
</feature>
<keyword evidence="1" id="KW-0175">Coiled coil</keyword>
<evidence type="ECO:0000256" key="1">
    <source>
        <dbReference type="SAM" id="Coils"/>
    </source>
</evidence>
<feature type="compositionally biased region" description="Low complexity" evidence="2">
    <location>
        <begin position="720"/>
        <end position="752"/>
    </location>
</feature>
<protein>
    <submittedName>
        <fullName evidence="3">Uncharacterized protein</fullName>
    </submittedName>
</protein>
<dbReference type="AlphaFoldDB" id="A0A8J5J110"/>
<gene>
    <name evidence="3" type="ORF">JG688_00013999</name>
</gene>